<dbReference type="EMBL" id="CAEZXS010000166">
    <property type="protein sequence ID" value="CAB4707697.1"/>
    <property type="molecule type" value="Genomic_DNA"/>
</dbReference>
<reference evidence="1" key="1">
    <citation type="submission" date="2020-05" db="EMBL/GenBank/DDBJ databases">
        <authorList>
            <person name="Chiriac C."/>
            <person name="Salcher M."/>
            <person name="Ghai R."/>
            <person name="Kavagutti S V."/>
        </authorList>
    </citation>
    <scope>NUCLEOTIDE SEQUENCE</scope>
</reference>
<protein>
    <submittedName>
        <fullName evidence="1">Unannotated protein</fullName>
    </submittedName>
</protein>
<gene>
    <name evidence="1" type="ORF">UFOPK2582_01263</name>
</gene>
<name>A0A6J6Q977_9ZZZZ</name>
<dbReference type="AlphaFoldDB" id="A0A6J6Q977"/>
<evidence type="ECO:0000313" key="1">
    <source>
        <dbReference type="EMBL" id="CAB4707697.1"/>
    </source>
</evidence>
<accession>A0A6J6Q977</accession>
<proteinExistence type="predicted"/>
<sequence length="47" mass="5097">MDTCLEPNAGLVVIEVIGGCYINHLIDAFRVNRPHIASGIGDDPNFE</sequence>
<organism evidence="1">
    <name type="scientific">freshwater metagenome</name>
    <dbReference type="NCBI Taxonomy" id="449393"/>
    <lineage>
        <taxon>unclassified sequences</taxon>
        <taxon>metagenomes</taxon>
        <taxon>ecological metagenomes</taxon>
    </lineage>
</organism>